<keyword evidence="2" id="KW-0378">Hydrolase</keyword>
<evidence type="ECO:0000256" key="1">
    <source>
        <dbReference type="ARBA" id="ARBA00022722"/>
    </source>
</evidence>
<dbReference type="SUPFAM" id="SSF53098">
    <property type="entry name" value="Ribonuclease H-like"/>
    <property type="match status" value="1"/>
</dbReference>
<sequence>MLTSAGARTLRGIVRVSHGFLQRRRPLFCRNDKAFLRTSSLGHTTSSIFVKDLCTRLEVGSTRKLSNGNNTEDVELARCVETRQETLCEGNNEKIAEDSQNRQGENLFSGEKKSYFCSSNICSNETPSNSNSDSKKDLDFAKNIDNISENQYPISDSPRFQLPVDWKQSKETSPGIKFQGDIYVIKNYKDEIEHKEILEQFLDEDVLGFDTEHCPVEHQVCVVQLASQDKAVLWQCMNFKRKISPYLKEILTGKVAKVGHACVDDAIMISNQFNIEPVNLIDTYCWARDLRCSHKSLQGVCAIFLNEFLSKKHQRSDWKKAILSPGQIRYAATDAWVSLRVYQEMKRHGEELGVTLTPIYENLQKWQAEVKDNQRRRRKRRRERIKERKQELLSQIESVKQKQNEENSKENENNEAAIKQASNPEELNKRNNIENTALEPECEGKVSIANKVGSSQTDNIHSERDEQLSDDVRDSNGKQSKGSKRRLNKFLAKFHPLE</sequence>
<evidence type="ECO:0000256" key="3">
    <source>
        <dbReference type="ARBA" id="ARBA00022839"/>
    </source>
</evidence>
<dbReference type="InterPro" id="IPR051132">
    <property type="entry name" value="3-5_Exonuclease_domain"/>
</dbReference>
<feature type="region of interest" description="Disordered" evidence="4">
    <location>
        <begin position="453"/>
        <end position="487"/>
    </location>
</feature>
<evidence type="ECO:0000313" key="6">
    <source>
        <dbReference type="Proteomes" id="UP000515163"/>
    </source>
</evidence>
<feature type="compositionally biased region" description="Basic and acidic residues" evidence="4">
    <location>
        <begin position="460"/>
        <end position="476"/>
    </location>
</feature>
<name>A0A6P8IS41_ACTTE</name>
<feature type="compositionally biased region" description="Basic and acidic residues" evidence="4">
    <location>
        <begin position="399"/>
        <end position="412"/>
    </location>
</feature>
<keyword evidence="6" id="KW-1185">Reference proteome</keyword>
<dbReference type="Pfam" id="PF01612">
    <property type="entry name" value="DNA_pol_A_exo1"/>
    <property type="match status" value="1"/>
</dbReference>
<dbReference type="OrthoDB" id="5989985at2759"/>
<dbReference type="InParanoid" id="A0A6P8IS41"/>
<dbReference type="RefSeq" id="XP_031569794.1">
    <property type="nucleotide sequence ID" value="XM_031713934.1"/>
</dbReference>
<feature type="region of interest" description="Disordered" evidence="4">
    <location>
        <begin position="370"/>
        <end position="429"/>
    </location>
</feature>
<dbReference type="AlphaFoldDB" id="A0A6P8IS41"/>
<dbReference type="GO" id="GO:0008408">
    <property type="term" value="F:3'-5' exonuclease activity"/>
    <property type="evidence" value="ECO:0007669"/>
    <property type="project" value="InterPro"/>
</dbReference>
<dbReference type="SMART" id="SM00474">
    <property type="entry name" value="35EXOc"/>
    <property type="match status" value="1"/>
</dbReference>
<protein>
    <submittedName>
        <fullName evidence="7">Uncharacterized protein LOC116304230</fullName>
    </submittedName>
</protein>
<reference evidence="7" key="1">
    <citation type="submission" date="2025-08" db="UniProtKB">
        <authorList>
            <consortium name="RefSeq"/>
        </authorList>
    </citation>
    <scope>IDENTIFICATION</scope>
    <source>
        <tissue evidence="7">Tentacle</tissue>
    </source>
</reference>
<evidence type="ECO:0000256" key="2">
    <source>
        <dbReference type="ARBA" id="ARBA00022801"/>
    </source>
</evidence>
<dbReference type="GO" id="GO:0005634">
    <property type="term" value="C:nucleus"/>
    <property type="evidence" value="ECO:0007669"/>
    <property type="project" value="TreeGrafter"/>
</dbReference>
<keyword evidence="3" id="KW-0269">Exonuclease</keyword>
<dbReference type="PANTHER" id="PTHR13620:SF104">
    <property type="entry name" value="EXONUCLEASE 3'-5' DOMAIN-CONTAINING PROTEIN 2"/>
    <property type="match status" value="1"/>
</dbReference>
<dbReference type="CDD" id="cd06141">
    <property type="entry name" value="WRN_exo"/>
    <property type="match status" value="1"/>
</dbReference>
<dbReference type="GO" id="GO:0005737">
    <property type="term" value="C:cytoplasm"/>
    <property type="evidence" value="ECO:0007669"/>
    <property type="project" value="TreeGrafter"/>
</dbReference>
<evidence type="ECO:0000313" key="7">
    <source>
        <dbReference type="RefSeq" id="XP_031569794.1"/>
    </source>
</evidence>
<dbReference type="InterPro" id="IPR012337">
    <property type="entry name" value="RNaseH-like_sf"/>
</dbReference>
<feature type="compositionally biased region" description="Basic residues" evidence="4">
    <location>
        <begin position="374"/>
        <end position="383"/>
    </location>
</feature>
<feature type="domain" description="3'-5' exonuclease" evidence="5">
    <location>
        <begin position="185"/>
        <end position="350"/>
    </location>
</feature>
<dbReference type="GO" id="GO:0003676">
    <property type="term" value="F:nucleic acid binding"/>
    <property type="evidence" value="ECO:0007669"/>
    <property type="project" value="InterPro"/>
</dbReference>
<dbReference type="PANTHER" id="PTHR13620">
    <property type="entry name" value="3-5 EXONUCLEASE"/>
    <property type="match status" value="1"/>
</dbReference>
<dbReference type="InterPro" id="IPR036397">
    <property type="entry name" value="RNaseH_sf"/>
</dbReference>
<dbReference type="Proteomes" id="UP000515163">
    <property type="component" value="Unplaced"/>
</dbReference>
<organism evidence="6 7">
    <name type="scientific">Actinia tenebrosa</name>
    <name type="common">Australian red waratah sea anemone</name>
    <dbReference type="NCBI Taxonomy" id="6105"/>
    <lineage>
        <taxon>Eukaryota</taxon>
        <taxon>Metazoa</taxon>
        <taxon>Cnidaria</taxon>
        <taxon>Anthozoa</taxon>
        <taxon>Hexacorallia</taxon>
        <taxon>Actiniaria</taxon>
        <taxon>Actiniidae</taxon>
        <taxon>Actinia</taxon>
    </lineage>
</organism>
<dbReference type="InterPro" id="IPR002562">
    <property type="entry name" value="3'-5'_exonuclease_dom"/>
</dbReference>
<dbReference type="GeneID" id="116304230"/>
<dbReference type="GO" id="GO:0006139">
    <property type="term" value="P:nucleobase-containing compound metabolic process"/>
    <property type="evidence" value="ECO:0007669"/>
    <property type="project" value="InterPro"/>
</dbReference>
<dbReference type="Gene3D" id="3.30.420.10">
    <property type="entry name" value="Ribonuclease H-like superfamily/Ribonuclease H"/>
    <property type="match status" value="1"/>
</dbReference>
<proteinExistence type="predicted"/>
<dbReference type="KEGG" id="aten:116304230"/>
<accession>A0A6P8IS41</accession>
<keyword evidence="1" id="KW-0540">Nuclease</keyword>
<gene>
    <name evidence="7" type="primary">LOC116304230</name>
</gene>
<evidence type="ECO:0000256" key="4">
    <source>
        <dbReference type="SAM" id="MobiDB-lite"/>
    </source>
</evidence>
<evidence type="ECO:0000259" key="5">
    <source>
        <dbReference type="SMART" id="SM00474"/>
    </source>
</evidence>